<feature type="region of interest" description="Disordered" evidence="1">
    <location>
        <begin position="1"/>
        <end position="34"/>
    </location>
</feature>
<name>A0A4P9Y4Y0_9FUNG</name>
<keyword evidence="4" id="KW-1185">Reference proteome</keyword>
<organism evidence="3 4">
    <name type="scientific">Piptocephalis cylindrospora</name>
    <dbReference type="NCBI Taxonomy" id="1907219"/>
    <lineage>
        <taxon>Eukaryota</taxon>
        <taxon>Fungi</taxon>
        <taxon>Fungi incertae sedis</taxon>
        <taxon>Zoopagomycota</taxon>
        <taxon>Zoopagomycotina</taxon>
        <taxon>Zoopagomycetes</taxon>
        <taxon>Zoopagales</taxon>
        <taxon>Piptocephalidaceae</taxon>
        <taxon>Piptocephalis</taxon>
    </lineage>
</organism>
<evidence type="ECO:0000313" key="4">
    <source>
        <dbReference type="Proteomes" id="UP000267251"/>
    </source>
</evidence>
<gene>
    <name evidence="3" type="ORF">BJ684DRAFT_15885</name>
</gene>
<reference evidence="4" key="1">
    <citation type="journal article" date="2018" name="Nat. Microbiol.">
        <title>Leveraging single-cell genomics to expand the fungal tree of life.</title>
        <authorList>
            <person name="Ahrendt S.R."/>
            <person name="Quandt C.A."/>
            <person name="Ciobanu D."/>
            <person name="Clum A."/>
            <person name="Salamov A."/>
            <person name="Andreopoulos B."/>
            <person name="Cheng J.F."/>
            <person name="Woyke T."/>
            <person name="Pelin A."/>
            <person name="Henrissat B."/>
            <person name="Reynolds N.K."/>
            <person name="Benny G.L."/>
            <person name="Smith M.E."/>
            <person name="James T.Y."/>
            <person name="Grigoriev I.V."/>
        </authorList>
    </citation>
    <scope>NUCLEOTIDE SEQUENCE [LARGE SCALE GENOMIC DNA]</scope>
</reference>
<protein>
    <recommendedName>
        <fullName evidence="5">Transmembrane protein</fullName>
    </recommendedName>
</protein>
<accession>A0A4P9Y4Y0</accession>
<keyword evidence="2" id="KW-0472">Membrane</keyword>
<sequence>MDTQQLHAPGQDTTSSLTESSASSQPRALPRKTHQFRALSRKTVSYQKRQWFVNICCLALCPFAMVAIAGIMGIVVRSIVANANPIQEYLYCSNLSAMSPSNLPITNSSNLPTTPASQVPGAQGTGEGGMVRHTNFLLNNNMGSSFSIPTSAATSCVFWFGHSYPARAPYEAATGMNNTVRKDTTFKPDPTGGWLGPDQLAFPSAISQFQTFPWALVSQAPEVAGIGTKGRQATLVDSSALAAFSATPPSATGSGLLGSIDTDVYVNVSRLQAPNELGVPFAVTGFQPVPYFINIPNEGDGGAQAQIDDQLISLIRSTLSAVARVNKTVIERDEGSAAERLQYYVDVAAAVTNMPWGAIHFDRADPGSLAWSYTLQMGMDTRIQAAASYPSAGLRLLAQQTQLSTAFARQLAGGGNATGGTTPNALPVVTHGFRVLPQVQTSKFNIPVASYSGNILYPFGISFLLPVFVIMLVREKEERIRVMMEMNGLSSLSYYATHYIHFYLL</sequence>
<dbReference type="EMBL" id="KZ987953">
    <property type="protein sequence ID" value="RKP13742.1"/>
    <property type="molecule type" value="Genomic_DNA"/>
</dbReference>
<feature type="non-terminal residue" evidence="3">
    <location>
        <position position="505"/>
    </location>
</feature>
<evidence type="ECO:0000256" key="1">
    <source>
        <dbReference type="SAM" id="MobiDB-lite"/>
    </source>
</evidence>
<dbReference type="OrthoDB" id="8061355at2759"/>
<dbReference type="Proteomes" id="UP000267251">
    <property type="component" value="Unassembled WGS sequence"/>
</dbReference>
<keyword evidence="2" id="KW-0812">Transmembrane</keyword>
<dbReference type="AlphaFoldDB" id="A0A4P9Y4Y0"/>
<evidence type="ECO:0000256" key="2">
    <source>
        <dbReference type="SAM" id="Phobius"/>
    </source>
</evidence>
<evidence type="ECO:0000313" key="3">
    <source>
        <dbReference type="EMBL" id="RKP13742.1"/>
    </source>
</evidence>
<feature type="transmembrane region" description="Helical" evidence="2">
    <location>
        <begin position="51"/>
        <end position="76"/>
    </location>
</feature>
<evidence type="ECO:0008006" key="5">
    <source>
        <dbReference type="Google" id="ProtNLM"/>
    </source>
</evidence>
<feature type="compositionally biased region" description="Low complexity" evidence="1">
    <location>
        <begin position="13"/>
        <end position="24"/>
    </location>
</feature>
<proteinExistence type="predicted"/>
<feature type="transmembrane region" description="Helical" evidence="2">
    <location>
        <begin position="455"/>
        <end position="473"/>
    </location>
</feature>
<keyword evidence="2" id="KW-1133">Transmembrane helix</keyword>